<keyword evidence="9" id="KW-1185">Reference proteome</keyword>
<keyword evidence="2" id="KW-0813">Transport</keyword>
<keyword evidence="3" id="KW-0812">Transmembrane</keyword>
<keyword evidence="4" id="KW-1133">Transmembrane helix</keyword>
<evidence type="ECO:0000256" key="4">
    <source>
        <dbReference type="ARBA" id="ARBA00022989"/>
    </source>
</evidence>
<evidence type="ECO:0000256" key="6">
    <source>
        <dbReference type="ARBA" id="ARBA00023136"/>
    </source>
</evidence>
<dbReference type="Gene3D" id="1.10.287.70">
    <property type="match status" value="1"/>
</dbReference>
<organism evidence="8 9">
    <name type="scientific">Paradevosia tibetensis</name>
    <dbReference type="NCBI Taxonomy" id="1447062"/>
    <lineage>
        <taxon>Bacteria</taxon>
        <taxon>Pseudomonadati</taxon>
        <taxon>Pseudomonadota</taxon>
        <taxon>Alphaproteobacteria</taxon>
        <taxon>Hyphomicrobiales</taxon>
        <taxon>Devosiaceae</taxon>
        <taxon>Paradevosia</taxon>
    </lineage>
</organism>
<dbReference type="PANTHER" id="PTHR11537">
    <property type="entry name" value="VOLTAGE-GATED POTASSIUM CHANNEL"/>
    <property type="match status" value="1"/>
</dbReference>
<comment type="subcellular location">
    <subcellularLocation>
        <location evidence="1">Membrane</location>
        <topology evidence="1">Multi-pass membrane protein</topology>
    </subcellularLocation>
</comment>
<gene>
    <name evidence="8" type="ORF">FNA67_08830</name>
</gene>
<name>A0A5B9DLW9_9HYPH</name>
<dbReference type="Pfam" id="PF07885">
    <property type="entry name" value="Ion_trans_2"/>
    <property type="match status" value="1"/>
</dbReference>
<proteinExistence type="predicted"/>
<accession>A0A5B9DLW9</accession>
<dbReference type="GO" id="GO:0001508">
    <property type="term" value="P:action potential"/>
    <property type="evidence" value="ECO:0007669"/>
    <property type="project" value="TreeGrafter"/>
</dbReference>
<dbReference type="SUPFAM" id="SSF81324">
    <property type="entry name" value="Voltage-gated potassium channels"/>
    <property type="match status" value="1"/>
</dbReference>
<evidence type="ECO:0000313" key="8">
    <source>
        <dbReference type="EMBL" id="QEE20270.1"/>
    </source>
</evidence>
<dbReference type="Gene3D" id="1.20.120.350">
    <property type="entry name" value="Voltage-gated potassium channels. Chain C"/>
    <property type="match status" value="1"/>
</dbReference>
<dbReference type="PRINTS" id="PR00169">
    <property type="entry name" value="KCHANNEL"/>
</dbReference>
<evidence type="ECO:0000256" key="1">
    <source>
        <dbReference type="ARBA" id="ARBA00004141"/>
    </source>
</evidence>
<dbReference type="OrthoDB" id="9799090at2"/>
<evidence type="ECO:0000256" key="3">
    <source>
        <dbReference type="ARBA" id="ARBA00022692"/>
    </source>
</evidence>
<dbReference type="KEGG" id="yti:FNA67_08830"/>
<dbReference type="PANTHER" id="PTHR11537:SF254">
    <property type="entry name" value="POTASSIUM VOLTAGE-GATED CHANNEL PROTEIN SHAB"/>
    <property type="match status" value="1"/>
</dbReference>
<keyword evidence="5" id="KW-0406">Ion transport</keyword>
<keyword evidence="6" id="KW-0472">Membrane</keyword>
<dbReference type="EMBL" id="CP041690">
    <property type="protein sequence ID" value="QEE20270.1"/>
    <property type="molecule type" value="Genomic_DNA"/>
</dbReference>
<evidence type="ECO:0000256" key="5">
    <source>
        <dbReference type="ARBA" id="ARBA00023065"/>
    </source>
</evidence>
<dbReference type="AlphaFoldDB" id="A0A5B9DLW9"/>
<reference evidence="8 9" key="1">
    <citation type="journal article" date="2015" name="Int. J. Syst. Evol. Microbiol.">
        <title>Youhaiella tibetensis gen. nov., sp. nov., isolated from subsurface sediment.</title>
        <authorList>
            <person name="Wang Y.X."/>
            <person name="Huang F.Q."/>
            <person name="Nogi Y."/>
            <person name="Pang S.J."/>
            <person name="Wang P.K."/>
            <person name="Lv J."/>
        </authorList>
    </citation>
    <scope>NUCLEOTIDE SEQUENCE [LARGE SCALE GENOMIC DNA]</scope>
    <source>
        <strain evidence="9">fig4</strain>
    </source>
</reference>
<dbReference type="Proteomes" id="UP000321062">
    <property type="component" value="Chromosome"/>
</dbReference>
<evidence type="ECO:0000256" key="2">
    <source>
        <dbReference type="ARBA" id="ARBA00022448"/>
    </source>
</evidence>
<keyword evidence="7" id="KW-0407">Ion channel</keyword>
<dbReference type="InterPro" id="IPR027359">
    <property type="entry name" value="Volt_channel_dom_sf"/>
</dbReference>
<dbReference type="GO" id="GO:0005249">
    <property type="term" value="F:voltage-gated potassium channel activity"/>
    <property type="evidence" value="ECO:0007669"/>
    <property type="project" value="InterPro"/>
</dbReference>
<evidence type="ECO:0000256" key="7">
    <source>
        <dbReference type="ARBA" id="ARBA00023303"/>
    </source>
</evidence>
<dbReference type="GO" id="GO:0008076">
    <property type="term" value="C:voltage-gated potassium channel complex"/>
    <property type="evidence" value="ECO:0007669"/>
    <property type="project" value="InterPro"/>
</dbReference>
<evidence type="ECO:0000313" key="9">
    <source>
        <dbReference type="Proteomes" id="UP000321062"/>
    </source>
</evidence>
<dbReference type="InterPro" id="IPR013099">
    <property type="entry name" value="K_chnl_dom"/>
</dbReference>
<dbReference type="RefSeq" id="WP_147655782.1">
    <property type="nucleotide sequence ID" value="NZ_BMFM01000001.1"/>
</dbReference>
<dbReference type="InterPro" id="IPR028325">
    <property type="entry name" value="VG_K_chnl"/>
</dbReference>
<protein>
    <submittedName>
        <fullName evidence="8">Ion transporter</fullName>
    </submittedName>
</protein>
<sequence>MARGGKEAKSREPAQGEFQNLRDKLRLLYHGSSRVAIRFQFSVLIVDVAILAFFIATPLIKDTPWFLYIDYSVAALMLADLVARALASTDVPRWFRQPSNWVDFVILATLLVPSLGNFGFLRVLRLWTLSQSRVIWKPLKRHGLERYEDTGKAVTNLVTFLFVVAGFIYTFFYKPGSGIDGYLDALYFTVTTITTTGFGDITLPGPLGRVTSIVVMIIGISLFVRLAQQVFRPFKVQFPCPQCGLQRHEPDAVHCKACGHILNIPDEGRN</sequence>